<dbReference type="InterPro" id="IPR050678">
    <property type="entry name" value="DNA_Partitioning_ATPase"/>
</dbReference>
<dbReference type="Pfam" id="PF13614">
    <property type="entry name" value="AAA_31"/>
    <property type="match status" value="1"/>
</dbReference>
<evidence type="ECO:0000259" key="1">
    <source>
        <dbReference type="Pfam" id="PF13614"/>
    </source>
</evidence>
<name>A0A5C8Z4Y4_9ACTN</name>
<proteinExistence type="predicted"/>
<dbReference type="PANTHER" id="PTHR13696">
    <property type="entry name" value="P-LOOP CONTAINING NUCLEOSIDE TRIPHOSPHATE HYDROLASE"/>
    <property type="match status" value="1"/>
</dbReference>
<evidence type="ECO:0000313" key="3">
    <source>
        <dbReference type="Proteomes" id="UP000321234"/>
    </source>
</evidence>
<dbReference type="PANTHER" id="PTHR13696:SF99">
    <property type="entry name" value="COBYRINIC ACID AC-DIAMIDE SYNTHASE"/>
    <property type="match status" value="1"/>
</dbReference>
<dbReference type="InterPro" id="IPR027417">
    <property type="entry name" value="P-loop_NTPase"/>
</dbReference>
<gene>
    <name evidence="2" type="ORF">FMM08_19495</name>
</gene>
<sequence>MARDRVIAVINSKGGVGKTTVAANLAGTLAHAGAGRILLVDMDPQGNLGEDLGYSSTEIDDAGRALSAALSFSFPVAPAQDVRPNLDVVVGGEELVKAANTLESMLGSRDPGKSKTALARVLDPLMDDYDLTIIDCPPGYPSLQRAALAASGYFVIPVKTDAASRKGLRDVAELLDNVLDVNANLDMLGIVMFGVNRAATRVTAQARELLVQDFAGDETRVFTTTIRASETVAQDTRQLGKLAHELEEVVRSGPSWWELRRTGKKSEGPRTASAEGVADDFHHLAEEVLRRLAAAERAVAADGSPR</sequence>
<dbReference type="RefSeq" id="WP_139713929.1">
    <property type="nucleotide sequence ID" value="NZ_VKAC01000014.1"/>
</dbReference>
<dbReference type="EMBL" id="VKAC01000014">
    <property type="protein sequence ID" value="TXR52394.1"/>
    <property type="molecule type" value="Genomic_DNA"/>
</dbReference>
<dbReference type="AlphaFoldDB" id="A0A5C8Z4Y4"/>
<keyword evidence="3" id="KW-1185">Reference proteome</keyword>
<dbReference type="Gene3D" id="3.40.50.300">
    <property type="entry name" value="P-loop containing nucleotide triphosphate hydrolases"/>
    <property type="match status" value="1"/>
</dbReference>
<accession>A0A5C8Z4Y4</accession>
<comment type="caution">
    <text evidence="2">The sequence shown here is derived from an EMBL/GenBank/DDBJ whole genome shotgun (WGS) entry which is preliminary data.</text>
</comment>
<dbReference type="OrthoDB" id="128708at2"/>
<protein>
    <submittedName>
        <fullName evidence="2">ParA family protein</fullName>
    </submittedName>
</protein>
<dbReference type="SUPFAM" id="SSF52540">
    <property type="entry name" value="P-loop containing nucleoside triphosphate hydrolases"/>
    <property type="match status" value="1"/>
</dbReference>
<feature type="domain" description="AAA" evidence="1">
    <location>
        <begin position="5"/>
        <end position="186"/>
    </location>
</feature>
<dbReference type="CDD" id="cd02042">
    <property type="entry name" value="ParAB_family"/>
    <property type="match status" value="1"/>
</dbReference>
<evidence type="ECO:0000313" key="2">
    <source>
        <dbReference type="EMBL" id="TXR52394.1"/>
    </source>
</evidence>
<reference evidence="2 3" key="1">
    <citation type="submission" date="2019-07" db="EMBL/GenBank/DDBJ databases">
        <title>Quadrisphaera sp. strain DD2A genome sequencing and assembly.</title>
        <authorList>
            <person name="Kim I."/>
        </authorList>
    </citation>
    <scope>NUCLEOTIDE SEQUENCE [LARGE SCALE GENOMIC DNA]</scope>
    <source>
        <strain evidence="2 3">DD2A</strain>
    </source>
</reference>
<dbReference type="InterPro" id="IPR025669">
    <property type="entry name" value="AAA_dom"/>
</dbReference>
<organism evidence="2 3">
    <name type="scientific">Quadrisphaera setariae</name>
    <dbReference type="NCBI Taxonomy" id="2593304"/>
    <lineage>
        <taxon>Bacteria</taxon>
        <taxon>Bacillati</taxon>
        <taxon>Actinomycetota</taxon>
        <taxon>Actinomycetes</taxon>
        <taxon>Kineosporiales</taxon>
        <taxon>Kineosporiaceae</taxon>
        <taxon>Quadrisphaera</taxon>
    </lineage>
</organism>
<dbReference type="Proteomes" id="UP000321234">
    <property type="component" value="Unassembled WGS sequence"/>
</dbReference>